<evidence type="ECO:0000313" key="7">
    <source>
        <dbReference type="Proteomes" id="UP000078116"/>
    </source>
</evidence>
<dbReference type="PANTHER" id="PTHR43976:SF16">
    <property type="entry name" value="SHORT-CHAIN DEHYDROGENASE_REDUCTASE FAMILY PROTEIN"/>
    <property type="match status" value="1"/>
</dbReference>
<dbReference type="Proteomes" id="UP000077961">
    <property type="component" value="Unassembled WGS sequence"/>
</dbReference>
<dbReference type="PANTHER" id="PTHR43976">
    <property type="entry name" value="SHORT CHAIN DEHYDROGENASE"/>
    <property type="match status" value="1"/>
</dbReference>
<evidence type="ECO:0000313" key="5">
    <source>
        <dbReference type="EMBL" id="OAJ56897.1"/>
    </source>
</evidence>
<dbReference type="EMBL" id="LXJZ01000183">
    <property type="protein sequence ID" value="OAJ56897.1"/>
    <property type="molecule type" value="Genomic_DNA"/>
</dbReference>
<dbReference type="InterPro" id="IPR002347">
    <property type="entry name" value="SDR_fam"/>
</dbReference>
<accession>A0A1A9N3T3</accession>
<name>A0A1A9N3T3_9BURK</name>
<evidence type="ECO:0000256" key="1">
    <source>
        <dbReference type="ARBA" id="ARBA00006484"/>
    </source>
</evidence>
<dbReference type="NCBIfam" id="NF004824">
    <property type="entry name" value="PRK06180.1"/>
    <property type="match status" value="1"/>
</dbReference>
<dbReference type="CDD" id="cd05374">
    <property type="entry name" value="17beta-HSD-like_SDR_c"/>
    <property type="match status" value="1"/>
</dbReference>
<keyword evidence="6" id="KW-1185">Reference proteome</keyword>
<dbReference type="RefSeq" id="WP_064269447.1">
    <property type="nucleotide sequence ID" value="NZ_LXJZ01000183.1"/>
</dbReference>
<dbReference type="OrthoDB" id="9789083at2"/>
<evidence type="ECO:0000256" key="3">
    <source>
        <dbReference type="RuleBase" id="RU000363"/>
    </source>
</evidence>
<dbReference type="EMBL" id="LXKA01000332">
    <property type="protein sequence ID" value="OAJ56820.1"/>
    <property type="molecule type" value="Genomic_DNA"/>
</dbReference>
<dbReference type="SUPFAM" id="SSF51735">
    <property type="entry name" value="NAD(P)-binding Rossmann-fold domains"/>
    <property type="match status" value="1"/>
</dbReference>
<dbReference type="InterPro" id="IPR036291">
    <property type="entry name" value="NAD(P)-bd_dom_sf"/>
</dbReference>
<dbReference type="AlphaFoldDB" id="A0A1A9N3T3"/>
<dbReference type="Proteomes" id="UP000078116">
    <property type="component" value="Unassembled WGS sequence"/>
</dbReference>
<evidence type="ECO:0000313" key="6">
    <source>
        <dbReference type="Proteomes" id="UP000077961"/>
    </source>
</evidence>
<dbReference type="Pfam" id="PF00106">
    <property type="entry name" value="adh_short"/>
    <property type="match status" value="1"/>
</dbReference>
<dbReference type="STRING" id="1462993.A6V36_32925"/>
<evidence type="ECO:0000313" key="4">
    <source>
        <dbReference type="EMBL" id="OAJ56820.1"/>
    </source>
</evidence>
<dbReference type="PRINTS" id="PR00081">
    <property type="entry name" value="GDHRDH"/>
</dbReference>
<organism evidence="4 7">
    <name type="scientific">Paraburkholderia ginsengiterrae</name>
    <dbReference type="NCBI Taxonomy" id="1462993"/>
    <lineage>
        <taxon>Bacteria</taxon>
        <taxon>Pseudomonadati</taxon>
        <taxon>Pseudomonadota</taxon>
        <taxon>Betaproteobacteria</taxon>
        <taxon>Burkholderiales</taxon>
        <taxon>Burkholderiaceae</taxon>
        <taxon>Paraburkholderia</taxon>
    </lineage>
</organism>
<gene>
    <name evidence="5" type="ORF">A6V36_32925</name>
    <name evidence="4" type="ORF">A6V37_30905</name>
</gene>
<proteinExistence type="inferred from homology"/>
<sequence length="284" mass="30316">MIRKNAVWLITGCSKGLGRALAQQALESGYRVVLSARDVSTLEDIVTAHGDAAAAVEVDVTRPDQVTAAVAAAEARFGGVDVLVNNAGYGYLAAIEEGEDADVKAMFDANVFGTWHMIKAVLPGMRKRKRGHVVNISSVGGLTTFPAVGFYHMTKFAVEGLSETLAKEIAPFGLGVTVVEPGAFRTDFRGASLKQSNVRLPVYADTAGKARDSVFAAHGKQQGDPVLGSKAIITAVESDRPPLHLVIGGDALDLIRKKIGDLQRDLDEWEEITRSTNFVDPRTV</sequence>
<dbReference type="InterPro" id="IPR051911">
    <property type="entry name" value="SDR_oxidoreductase"/>
</dbReference>
<dbReference type="GO" id="GO:0016491">
    <property type="term" value="F:oxidoreductase activity"/>
    <property type="evidence" value="ECO:0007669"/>
    <property type="project" value="UniProtKB-KW"/>
</dbReference>
<comment type="similarity">
    <text evidence="1 3">Belongs to the short-chain dehydrogenases/reductases (SDR) family.</text>
</comment>
<keyword evidence="2" id="KW-0560">Oxidoreductase</keyword>
<protein>
    <submittedName>
        <fullName evidence="4">Short-chain dehydrogenase/reductase</fullName>
    </submittedName>
</protein>
<dbReference type="Gene3D" id="3.40.50.720">
    <property type="entry name" value="NAD(P)-binding Rossmann-like Domain"/>
    <property type="match status" value="1"/>
</dbReference>
<dbReference type="PRINTS" id="PR00080">
    <property type="entry name" value="SDRFAMILY"/>
</dbReference>
<reference evidence="6 7" key="1">
    <citation type="submission" date="2016-04" db="EMBL/GenBank/DDBJ databases">
        <title>Reclassification of Paraburkholderia panaciterrae (Farh et al. 2015) Dobritsa &amp; Samadpour 2016 as a later homotypic synonym of Paraburkholderia ginsengiterrae (Farh et al. 2015) Dobritsa &amp; Samadpour 2016.</title>
        <authorList>
            <person name="Dobritsa A.P."/>
            <person name="Kutumbaka K."/>
            <person name="Samadpour M."/>
        </authorList>
    </citation>
    <scope>NUCLEOTIDE SEQUENCE [LARGE SCALE GENOMIC DNA]</scope>
    <source>
        <strain evidence="4 7">DCY85</strain>
        <strain evidence="5 6">DCY85-1</strain>
    </source>
</reference>
<comment type="caution">
    <text evidence="4">The sequence shown here is derived from an EMBL/GenBank/DDBJ whole genome shotgun (WGS) entry which is preliminary data.</text>
</comment>
<evidence type="ECO:0000256" key="2">
    <source>
        <dbReference type="ARBA" id="ARBA00023002"/>
    </source>
</evidence>